<dbReference type="Proteomes" id="UP000031056">
    <property type="component" value="Unassembled WGS sequence"/>
</dbReference>
<comment type="similarity">
    <text evidence="1">Belongs to the histidine acid phosphatase family.</text>
</comment>
<dbReference type="GO" id="GO:0016791">
    <property type="term" value="F:phosphatase activity"/>
    <property type="evidence" value="ECO:0007669"/>
    <property type="project" value="TreeGrafter"/>
</dbReference>
<name>A0A0B2UJS7_9MICR</name>
<dbReference type="STRING" id="1354746.A0A0B2UJS7"/>
<organism evidence="4 5">
    <name type="scientific">Ordospora colligata OC4</name>
    <dbReference type="NCBI Taxonomy" id="1354746"/>
    <lineage>
        <taxon>Eukaryota</taxon>
        <taxon>Fungi</taxon>
        <taxon>Fungi incertae sedis</taxon>
        <taxon>Microsporidia</taxon>
        <taxon>Ordosporidae</taxon>
        <taxon>Ordospora</taxon>
    </lineage>
</organism>
<gene>
    <name evidence="4" type="ORF">M896_080100</name>
</gene>
<reference evidence="4 5" key="1">
    <citation type="journal article" date="2014" name="MBio">
        <title>The Ordospora colligata genome; evolution of extreme reduction in microsporidia and host-to-parasite horizontal gene transfer.</title>
        <authorList>
            <person name="Pombert J.-F."/>
            <person name="Haag K.L."/>
            <person name="Beidas S."/>
            <person name="Ebert D."/>
            <person name="Keeling P.J."/>
        </authorList>
    </citation>
    <scope>NUCLEOTIDE SEQUENCE [LARGE SCALE GENOMIC DNA]</scope>
    <source>
        <strain evidence="4 5">OC4</strain>
    </source>
</reference>
<dbReference type="InParanoid" id="A0A0B2UJS7"/>
<dbReference type="InterPro" id="IPR033379">
    <property type="entry name" value="Acid_Pase_AS"/>
</dbReference>
<dbReference type="EMBL" id="JOKQ01000008">
    <property type="protein sequence ID" value="KHN69277.1"/>
    <property type="molecule type" value="Genomic_DNA"/>
</dbReference>
<dbReference type="AlphaFoldDB" id="A0A0B2UJS7"/>
<evidence type="ECO:0000313" key="4">
    <source>
        <dbReference type="EMBL" id="KHN69277.1"/>
    </source>
</evidence>
<dbReference type="PANTHER" id="PTHR11567:SF110">
    <property type="entry name" value="2-PHOSPHOXYLOSE PHOSPHATASE 1"/>
    <property type="match status" value="1"/>
</dbReference>
<proteinExistence type="inferred from homology"/>
<protein>
    <submittedName>
        <fullName evidence="4">Histidine acid phosphatase</fullName>
    </submittedName>
</protein>
<comment type="caution">
    <text evidence="4">The sequence shown here is derived from an EMBL/GenBank/DDBJ whole genome shotgun (WGS) entry which is preliminary data.</text>
</comment>
<sequence length="387" mass="43954">MNISSVLMGSFLISELSDKMYISRKEELRPYLEHCKTEYEFIPKIDDYNLEKLLVVFRHGARAPLKNISAPWKDHSCVACETEQGAISNCKTKKCSEDGELTERGFLQMTDLGRFIKKTYKRFLVDKEIELEHIKARATKIPRTQSSLAGVIKGLTGSKQVSNVYIPDSDDSLMNKFGCVTPDEKTEAKKLFQKTSILLDNEKYVYHPKPQYRADNYYASLCSGVELDCKELNCNINSVVDHMDAANKVWERMAVSGSKDKASRQAVFKDFAKDLLSDIDEKKYIVLYSAHDSSLGSIMSGLDTGISKWPSYASALFIELWCNMGEQYIRMVLNNKVIKPRTFADDYIPINEFISFLNDISSIGKKQGPENPNTGNKTHNIIKHKTI</sequence>
<dbReference type="OrthoDB" id="10257284at2759"/>
<dbReference type="Pfam" id="PF00328">
    <property type="entry name" value="His_Phos_2"/>
    <property type="match status" value="1"/>
</dbReference>
<feature type="compositionally biased region" description="Polar residues" evidence="3">
    <location>
        <begin position="370"/>
        <end position="379"/>
    </location>
</feature>
<dbReference type="PROSITE" id="PS00616">
    <property type="entry name" value="HIS_ACID_PHOSPHAT_1"/>
    <property type="match status" value="1"/>
</dbReference>
<evidence type="ECO:0000256" key="1">
    <source>
        <dbReference type="ARBA" id="ARBA00005375"/>
    </source>
</evidence>
<dbReference type="SUPFAM" id="SSF53254">
    <property type="entry name" value="Phosphoglycerate mutase-like"/>
    <property type="match status" value="1"/>
</dbReference>
<evidence type="ECO:0000256" key="3">
    <source>
        <dbReference type="SAM" id="MobiDB-lite"/>
    </source>
</evidence>
<dbReference type="VEuPathDB" id="MicrosporidiaDB:M896_080100"/>
<dbReference type="CDD" id="cd07061">
    <property type="entry name" value="HP_HAP_like"/>
    <property type="match status" value="1"/>
</dbReference>
<dbReference type="InterPro" id="IPR050645">
    <property type="entry name" value="Histidine_acid_phosphatase"/>
</dbReference>
<dbReference type="GeneID" id="26262050"/>
<keyword evidence="2" id="KW-0378">Hydrolase</keyword>
<dbReference type="Gene3D" id="3.40.50.1240">
    <property type="entry name" value="Phosphoglycerate mutase-like"/>
    <property type="match status" value="1"/>
</dbReference>
<dbReference type="InterPro" id="IPR029033">
    <property type="entry name" value="His_PPase_superfam"/>
</dbReference>
<dbReference type="InterPro" id="IPR000560">
    <property type="entry name" value="His_Pase_clade-2"/>
</dbReference>
<accession>A0A0B2UJS7</accession>
<dbReference type="RefSeq" id="XP_014563319.1">
    <property type="nucleotide sequence ID" value="XM_014707833.1"/>
</dbReference>
<dbReference type="HOGENOM" id="CLU_706151_0_0_1"/>
<evidence type="ECO:0000313" key="5">
    <source>
        <dbReference type="Proteomes" id="UP000031056"/>
    </source>
</evidence>
<evidence type="ECO:0000256" key="2">
    <source>
        <dbReference type="ARBA" id="ARBA00022801"/>
    </source>
</evidence>
<dbReference type="PANTHER" id="PTHR11567">
    <property type="entry name" value="ACID PHOSPHATASE-RELATED"/>
    <property type="match status" value="1"/>
</dbReference>
<feature type="region of interest" description="Disordered" evidence="3">
    <location>
        <begin position="365"/>
        <end position="387"/>
    </location>
</feature>
<dbReference type="FunCoup" id="A0A0B2UJS7">
    <property type="interactions" value="5"/>
</dbReference>
<keyword evidence="5" id="KW-1185">Reference proteome</keyword>